<organism evidence="2 3">
    <name type="scientific">Tuber borchii</name>
    <name type="common">White truffle</name>
    <dbReference type="NCBI Taxonomy" id="42251"/>
    <lineage>
        <taxon>Eukaryota</taxon>
        <taxon>Fungi</taxon>
        <taxon>Dikarya</taxon>
        <taxon>Ascomycota</taxon>
        <taxon>Pezizomycotina</taxon>
        <taxon>Pezizomycetes</taxon>
        <taxon>Pezizales</taxon>
        <taxon>Tuberaceae</taxon>
        <taxon>Tuber</taxon>
    </lineage>
</organism>
<feature type="transmembrane region" description="Helical" evidence="1">
    <location>
        <begin position="17"/>
        <end position="38"/>
    </location>
</feature>
<proteinExistence type="predicted"/>
<evidence type="ECO:0000256" key="1">
    <source>
        <dbReference type="SAM" id="Phobius"/>
    </source>
</evidence>
<accession>A0A2T6ZKB5</accession>
<reference evidence="2 3" key="1">
    <citation type="submission" date="2017-04" db="EMBL/GenBank/DDBJ databases">
        <title>Draft genome sequence of Tuber borchii Vittad., a whitish edible truffle.</title>
        <authorList>
            <consortium name="DOE Joint Genome Institute"/>
            <person name="Murat C."/>
            <person name="Kuo A."/>
            <person name="Barry K.W."/>
            <person name="Clum A."/>
            <person name="Dockter R.B."/>
            <person name="Fauchery L."/>
            <person name="Iotti M."/>
            <person name="Kohler A."/>
            <person name="Labutti K."/>
            <person name="Lindquist E.A."/>
            <person name="Lipzen A."/>
            <person name="Ohm R.A."/>
            <person name="Wang M."/>
            <person name="Grigoriev I.V."/>
            <person name="Zambonelli A."/>
            <person name="Martin F.M."/>
        </authorList>
    </citation>
    <scope>NUCLEOTIDE SEQUENCE [LARGE SCALE GENOMIC DNA]</scope>
    <source>
        <strain evidence="2 3">Tbo3840</strain>
    </source>
</reference>
<name>A0A2T6ZKB5_TUBBO</name>
<sequence length="80" mass="9591">MRKHCTTTPEGMGRMRWMGLMGVFSYCHYPSLLFFLFYLRNGNRKSWYGLVWFSNFSFLPSSSFSFFSPYFHFTLLLSRA</sequence>
<keyword evidence="1" id="KW-1133">Transmembrane helix</keyword>
<protein>
    <submittedName>
        <fullName evidence="2">Uncharacterized protein</fullName>
    </submittedName>
</protein>
<evidence type="ECO:0000313" key="2">
    <source>
        <dbReference type="EMBL" id="PUU75925.1"/>
    </source>
</evidence>
<keyword evidence="1" id="KW-0812">Transmembrane</keyword>
<feature type="transmembrane region" description="Helical" evidence="1">
    <location>
        <begin position="50"/>
        <end position="71"/>
    </location>
</feature>
<dbReference type="Proteomes" id="UP000244722">
    <property type="component" value="Unassembled WGS sequence"/>
</dbReference>
<keyword evidence="1" id="KW-0472">Membrane</keyword>
<evidence type="ECO:0000313" key="3">
    <source>
        <dbReference type="Proteomes" id="UP000244722"/>
    </source>
</evidence>
<dbReference type="EMBL" id="NESQ01000209">
    <property type="protein sequence ID" value="PUU75925.1"/>
    <property type="molecule type" value="Genomic_DNA"/>
</dbReference>
<dbReference type="AlphaFoldDB" id="A0A2T6ZKB5"/>
<keyword evidence="3" id="KW-1185">Reference proteome</keyword>
<comment type="caution">
    <text evidence="2">The sequence shown here is derived from an EMBL/GenBank/DDBJ whole genome shotgun (WGS) entry which is preliminary data.</text>
</comment>
<gene>
    <name evidence="2" type="ORF">B9Z19DRAFT_297910</name>
</gene>